<dbReference type="InterPro" id="IPR016181">
    <property type="entry name" value="Acyl_CoA_acyltransferase"/>
</dbReference>
<dbReference type="OrthoDB" id="9796919at2"/>
<comment type="similarity">
    <text evidence="1">Belongs to the acetyltransferase family. RimI subfamily.</text>
</comment>
<proteinExistence type="inferred from homology"/>
<comment type="function">
    <text evidence="1">Acetylates the N-terminal alanine of ribosomal protein bS18.</text>
</comment>
<dbReference type="CDD" id="cd04301">
    <property type="entry name" value="NAT_SF"/>
    <property type="match status" value="1"/>
</dbReference>
<dbReference type="InterPro" id="IPR050276">
    <property type="entry name" value="MshD_Acetyltransferase"/>
</dbReference>
<dbReference type="NCBIfam" id="TIGR01575">
    <property type="entry name" value="rimI"/>
    <property type="match status" value="1"/>
</dbReference>
<dbReference type="PANTHER" id="PTHR43617">
    <property type="entry name" value="L-AMINO ACID N-ACETYLTRANSFERASE"/>
    <property type="match status" value="1"/>
</dbReference>
<dbReference type="Pfam" id="PF13508">
    <property type="entry name" value="Acetyltransf_7"/>
    <property type="match status" value="1"/>
</dbReference>
<evidence type="ECO:0000313" key="4">
    <source>
        <dbReference type="Proteomes" id="UP000278334"/>
    </source>
</evidence>
<dbReference type="GO" id="GO:0008999">
    <property type="term" value="F:protein-N-terminal-alanine acetyltransferase activity"/>
    <property type="evidence" value="ECO:0007669"/>
    <property type="project" value="UniProtKB-EC"/>
</dbReference>
<name>A0A3G3IMR2_9GAMM</name>
<keyword evidence="1" id="KW-0963">Cytoplasm</keyword>
<protein>
    <recommendedName>
        <fullName evidence="1">[Ribosomal protein bS18]-alanine N-acetyltransferase</fullName>
        <ecNumber evidence="1">2.3.1.266</ecNumber>
    </recommendedName>
</protein>
<sequence length="151" mass="17491">MKPTTKPINISFRVFDPQYIDAVLAIERLAYKTPWSEVQFIQSLSNSNILAHLILQDNQIVGYSIALHTLEFTDLLNICIHPTYQHQGLGAQLFNHLLDTSDIKEVFIEVRITNYNALLFYKKLGFKVINIRKKYYSDGEDAKILRFLISN</sequence>
<dbReference type="Proteomes" id="UP000278334">
    <property type="component" value="Chromosome"/>
</dbReference>
<dbReference type="EC" id="2.3.1.266" evidence="1"/>
<dbReference type="EMBL" id="CP024634">
    <property type="protein sequence ID" value="AYQ57081.1"/>
    <property type="molecule type" value="Genomic_DNA"/>
</dbReference>
<dbReference type="InterPro" id="IPR000182">
    <property type="entry name" value="GNAT_dom"/>
</dbReference>
<dbReference type="PROSITE" id="PS51186">
    <property type="entry name" value="GNAT"/>
    <property type="match status" value="1"/>
</dbReference>
<dbReference type="PANTHER" id="PTHR43617:SF35">
    <property type="entry name" value="[RIBOSOMAL PROTEIN BS18]-ALANINE N-ACETYLTRANSFERASE"/>
    <property type="match status" value="1"/>
</dbReference>
<feature type="domain" description="N-acetyltransferase" evidence="2">
    <location>
        <begin position="10"/>
        <end position="150"/>
    </location>
</feature>
<comment type="subcellular location">
    <subcellularLocation>
        <location evidence="1">Cytoplasm</location>
    </subcellularLocation>
</comment>
<gene>
    <name evidence="3" type="ORF">MS2017_1393</name>
</gene>
<dbReference type="KEGG" id="bthg:MS2017_1393"/>
<dbReference type="RefSeq" id="WP_084032261.1">
    <property type="nucleotide sequence ID" value="NZ_CAESAQ020000093.1"/>
</dbReference>
<reference evidence="3 4" key="1">
    <citation type="submission" date="2017-11" db="EMBL/GenBank/DDBJ databases">
        <title>Genome sequence of the bacterial symbiont EPR9N from a vent mussel Bathymodiolus thermophilus.</title>
        <authorList>
            <person name="Won Y.-J."/>
        </authorList>
    </citation>
    <scope>NUCLEOTIDE SEQUENCE [LARGE SCALE GENOMIC DNA]</scope>
    <source>
        <strain evidence="3 4">EPR9N</strain>
    </source>
</reference>
<dbReference type="Gene3D" id="3.40.630.30">
    <property type="match status" value="1"/>
</dbReference>
<evidence type="ECO:0000259" key="2">
    <source>
        <dbReference type="PROSITE" id="PS51186"/>
    </source>
</evidence>
<dbReference type="GO" id="GO:0005737">
    <property type="term" value="C:cytoplasm"/>
    <property type="evidence" value="ECO:0007669"/>
    <property type="project" value="UniProtKB-SubCell"/>
</dbReference>
<dbReference type="InterPro" id="IPR006464">
    <property type="entry name" value="AcTrfase_RimI/Ard1"/>
</dbReference>
<accession>A0A3G3IMR2</accession>
<comment type="catalytic activity">
    <reaction evidence="1">
        <text>N-terminal L-alanyl-[ribosomal protein bS18] + acetyl-CoA = N-terminal N(alpha)-acetyl-L-alanyl-[ribosomal protein bS18] + CoA + H(+)</text>
        <dbReference type="Rhea" id="RHEA:43756"/>
        <dbReference type="Rhea" id="RHEA-COMP:10676"/>
        <dbReference type="Rhea" id="RHEA-COMP:10677"/>
        <dbReference type="ChEBI" id="CHEBI:15378"/>
        <dbReference type="ChEBI" id="CHEBI:57287"/>
        <dbReference type="ChEBI" id="CHEBI:57288"/>
        <dbReference type="ChEBI" id="CHEBI:64718"/>
        <dbReference type="ChEBI" id="CHEBI:83683"/>
        <dbReference type="EC" id="2.3.1.266"/>
    </reaction>
</comment>
<organism evidence="3 4">
    <name type="scientific">Bathymodiolus thermophilus thioautotrophic gill symbiont</name>
    <dbReference type="NCBI Taxonomy" id="2360"/>
    <lineage>
        <taxon>Bacteria</taxon>
        <taxon>Pseudomonadati</taxon>
        <taxon>Pseudomonadota</taxon>
        <taxon>Gammaproteobacteria</taxon>
        <taxon>sulfur-oxidizing symbionts</taxon>
    </lineage>
</organism>
<dbReference type="SUPFAM" id="SSF55729">
    <property type="entry name" value="Acyl-CoA N-acyltransferases (Nat)"/>
    <property type="match status" value="1"/>
</dbReference>
<evidence type="ECO:0000256" key="1">
    <source>
        <dbReference type="RuleBase" id="RU363094"/>
    </source>
</evidence>
<dbReference type="AlphaFoldDB" id="A0A3G3IMR2"/>
<evidence type="ECO:0000313" key="3">
    <source>
        <dbReference type="EMBL" id="AYQ57081.1"/>
    </source>
</evidence>